<dbReference type="RefSeq" id="WP_134339047.1">
    <property type="nucleotide sequence ID" value="NZ_SOPW01000003.1"/>
</dbReference>
<feature type="signal peptide" evidence="1">
    <location>
        <begin position="1"/>
        <end position="23"/>
    </location>
</feature>
<dbReference type="OrthoDB" id="2961267at2"/>
<comment type="caution">
    <text evidence="2">The sequence shown here is derived from an EMBL/GenBank/DDBJ whole genome shotgun (WGS) entry which is preliminary data.</text>
</comment>
<dbReference type="SUPFAM" id="SSF56281">
    <property type="entry name" value="Metallo-hydrolase/oxidoreductase"/>
    <property type="match status" value="1"/>
</dbReference>
<dbReference type="Proteomes" id="UP000297975">
    <property type="component" value="Unassembled WGS sequence"/>
</dbReference>
<dbReference type="InterPro" id="IPR036866">
    <property type="entry name" value="RibonucZ/Hydroxyglut_hydro"/>
</dbReference>
<organism evidence="2 3">
    <name type="scientific">Filobacillus milosensis</name>
    <dbReference type="NCBI Taxonomy" id="94137"/>
    <lineage>
        <taxon>Bacteria</taxon>
        <taxon>Bacillati</taxon>
        <taxon>Bacillota</taxon>
        <taxon>Bacilli</taxon>
        <taxon>Bacillales</taxon>
        <taxon>Bacillaceae</taxon>
        <taxon>Filobacillus</taxon>
    </lineage>
</organism>
<accession>A0A4Y8IUX7</accession>
<dbReference type="Gene3D" id="3.60.15.10">
    <property type="entry name" value="Ribonuclease Z/Hydroxyacylglutathione hydrolase-like"/>
    <property type="match status" value="1"/>
</dbReference>
<name>A0A4Y8IUX7_9BACI</name>
<dbReference type="EMBL" id="SOPW01000003">
    <property type="protein sequence ID" value="TFB23989.1"/>
    <property type="molecule type" value="Genomic_DNA"/>
</dbReference>
<sequence length="250" mass="28754">MNKIVVIMLSSVIALSSFTTVMAKEEIIFEPISAGNFSILQLNEDNIFLINTGNYTSADQVLSYLSNFNHKNIKGILITNNIPENCGNLTKILDAYEVDNLYMPLVNQEQCEVPQAYENKVFKLEGHDQIAISSNYYIEYVYNEHEEAGNVSISNGEFICFWYEGAISYDKWSKKVQVMFLPDNQPGKRLTEEDLMKLDPEVAIINQRDQTDSLVELFQKQWVDIYALRKGVSAHVSIFKDDYELFLKRE</sequence>
<evidence type="ECO:0000256" key="1">
    <source>
        <dbReference type="SAM" id="SignalP"/>
    </source>
</evidence>
<protein>
    <recommendedName>
        <fullName evidence="4">MBL fold metallo-hydrolase</fullName>
    </recommendedName>
</protein>
<evidence type="ECO:0008006" key="4">
    <source>
        <dbReference type="Google" id="ProtNLM"/>
    </source>
</evidence>
<evidence type="ECO:0000313" key="2">
    <source>
        <dbReference type="EMBL" id="TFB23989.1"/>
    </source>
</evidence>
<reference evidence="2 3" key="1">
    <citation type="submission" date="2019-03" db="EMBL/GenBank/DDBJ databases">
        <authorList>
            <person name="He R.-H."/>
        </authorList>
    </citation>
    <scope>NUCLEOTIDE SEQUENCE [LARGE SCALE GENOMIC DNA]</scope>
    <source>
        <strain evidence="3">SH 714</strain>
    </source>
</reference>
<proteinExistence type="predicted"/>
<gene>
    <name evidence="2" type="ORF">E3U55_04025</name>
</gene>
<feature type="chain" id="PRO_5021373613" description="MBL fold metallo-hydrolase" evidence="1">
    <location>
        <begin position="24"/>
        <end position="250"/>
    </location>
</feature>
<evidence type="ECO:0000313" key="3">
    <source>
        <dbReference type="Proteomes" id="UP000297975"/>
    </source>
</evidence>
<keyword evidence="1" id="KW-0732">Signal</keyword>
<dbReference type="AlphaFoldDB" id="A0A4Y8IUX7"/>
<keyword evidence="3" id="KW-1185">Reference proteome</keyword>